<dbReference type="EMBL" id="BGPR01012217">
    <property type="protein sequence ID" value="GBN55102.1"/>
    <property type="molecule type" value="Genomic_DNA"/>
</dbReference>
<proteinExistence type="predicted"/>
<evidence type="ECO:0000313" key="1">
    <source>
        <dbReference type="EMBL" id="GBN55102.1"/>
    </source>
</evidence>
<dbReference type="AlphaFoldDB" id="A0A4Y2PVI4"/>
<sequence>MSSDTEKDLNLEPTEDAIKSILSTFDETIEESPMRRDLRTWALKYKIRHNALNELLRILQKTYPDIPADSRTLLETCRNTNIVKSEEGEYCYFGIARNLNNLPLNSLCPTGKILLRINVDGLPLYKSSNVQFWPILGLVQSDVKSHPFTIACHSGVKKPNRERFFDDFVKEVNLLVENGINQENKKFEFRIEQFNCDAPARSFVKGIKQFNAKFGCEKCTQRGSTINGSIKFLNINSHLRSDADFRGFVQEEHYTGVTPLLKIKDLGCLIVTRNRREFFYLEEDEVRCCAVKEEKLHLNGGA</sequence>
<gene>
    <name evidence="1" type="ORF">AVEN_25263_1</name>
</gene>
<dbReference type="Proteomes" id="UP000499080">
    <property type="component" value="Unassembled WGS sequence"/>
</dbReference>
<accession>A0A4Y2PVI4</accession>
<organism evidence="1 2">
    <name type="scientific">Araneus ventricosus</name>
    <name type="common">Orbweaver spider</name>
    <name type="synonym">Epeira ventricosa</name>
    <dbReference type="NCBI Taxonomy" id="182803"/>
    <lineage>
        <taxon>Eukaryota</taxon>
        <taxon>Metazoa</taxon>
        <taxon>Ecdysozoa</taxon>
        <taxon>Arthropoda</taxon>
        <taxon>Chelicerata</taxon>
        <taxon>Arachnida</taxon>
        <taxon>Araneae</taxon>
        <taxon>Araneomorphae</taxon>
        <taxon>Entelegynae</taxon>
        <taxon>Araneoidea</taxon>
        <taxon>Araneidae</taxon>
        <taxon>Araneus</taxon>
    </lineage>
</organism>
<name>A0A4Y2PVI4_ARAVE</name>
<evidence type="ECO:0000313" key="2">
    <source>
        <dbReference type="Proteomes" id="UP000499080"/>
    </source>
</evidence>
<reference evidence="1 2" key="1">
    <citation type="journal article" date="2019" name="Sci. Rep.">
        <title>Orb-weaving spider Araneus ventricosus genome elucidates the spidroin gene catalogue.</title>
        <authorList>
            <person name="Kono N."/>
            <person name="Nakamura H."/>
            <person name="Ohtoshi R."/>
            <person name="Moran D.A.P."/>
            <person name="Shinohara A."/>
            <person name="Yoshida Y."/>
            <person name="Fujiwara M."/>
            <person name="Mori M."/>
            <person name="Tomita M."/>
            <person name="Arakawa K."/>
        </authorList>
    </citation>
    <scope>NUCLEOTIDE SEQUENCE [LARGE SCALE GENOMIC DNA]</scope>
</reference>
<dbReference type="PANTHER" id="PTHR33053">
    <property type="entry name" value="PROTEIN, PUTATIVE-RELATED"/>
    <property type="match status" value="1"/>
</dbReference>
<keyword evidence="2" id="KW-1185">Reference proteome</keyword>
<dbReference type="OrthoDB" id="8007085at2759"/>
<comment type="caution">
    <text evidence="1">The sequence shown here is derived from an EMBL/GenBank/DDBJ whole genome shotgun (WGS) entry which is preliminary data.</text>
</comment>
<protein>
    <submittedName>
        <fullName evidence="1">Uncharacterized protein</fullName>
    </submittedName>
</protein>